<name>A0A1Q9LL20_9PSEU</name>
<dbReference type="Gene3D" id="3.90.1150.10">
    <property type="entry name" value="Aspartate Aminotransferase, domain 1"/>
    <property type="match status" value="1"/>
</dbReference>
<dbReference type="InterPro" id="IPR015424">
    <property type="entry name" value="PyrdxlP-dep_Trfase"/>
</dbReference>
<dbReference type="EMBL" id="MKQR01000016">
    <property type="protein sequence ID" value="OLR92695.1"/>
    <property type="molecule type" value="Genomic_DNA"/>
</dbReference>
<keyword evidence="5" id="KW-0804">Transcription</keyword>
<dbReference type="GO" id="GO:0003677">
    <property type="term" value="F:DNA binding"/>
    <property type="evidence" value="ECO:0007669"/>
    <property type="project" value="UniProtKB-KW"/>
</dbReference>
<accession>A0A1Q9LL20</accession>
<dbReference type="CDD" id="cd00609">
    <property type="entry name" value="AAT_like"/>
    <property type="match status" value="1"/>
</dbReference>
<dbReference type="PROSITE" id="PS50949">
    <property type="entry name" value="HTH_GNTR"/>
    <property type="match status" value="1"/>
</dbReference>
<dbReference type="InterPro" id="IPR015421">
    <property type="entry name" value="PyrdxlP-dep_Trfase_major"/>
</dbReference>
<dbReference type="Proteomes" id="UP000186040">
    <property type="component" value="Unassembled WGS sequence"/>
</dbReference>
<evidence type="ECO:0000256" key="4">
    <source>
        <dbReference type="ARBA" id="ARBA00023125"/>
    </source>
</evidence>
<dbReference type="PANTHER" id="PTHR46577:SF2">
    <property type="entry name" value="TRANSCRIPTIONAL REGULATORY PROTEIN"/>
    <property type="match status" value="1"/>
</dbReference>
<dbReference type="PANTHER" id="PTHR46577">
    <property type="entry name" value="HTH-TYPE TRANSCRIPTIONAL REGULATORY PROTEIN GABR"/>
    <property type="match status" value="1"/>
</dbReference>
<keyword evidence="4" id="KW-0238">DNA-binding</keyword>
<feature type="domain" description="HTH gntR-type" evidence="6">
    <location>
        <begin position="4"/>
        <end position="70"/>
    </location>
</feature>
<dbReference type="SMART" id="SM00345">
    <property type="entry name" value="HTH_GNTR"/>
    <property type="match status" value="1"/>
</dbReference>
<evidence type="ECO:0000313" key="8">
    <source>
        <dbReference type="Proteomes" id="UP000186040"/>
    </source>
</evidence>
<dbReference type="Gene3D" id="3.40.640.10">
    <property type="entry name" value="Type I PLP-dependent aspartate aminotransferase-like (Major domain)"/>
    <property type="match status" value="1"/>
</dbReference>
<evidence type="ECO:0000313" key="7">
    <source>
        <dbReference type="EMBL" id="OLR92695.1"/>
    </source>
</evidence>
<comment type="caution">
    <text evidence="7">The sequence shown here is derived from an EMBL/GenBank/DDBJ whole genome shotgun (WGS) entry which is preliminary data.</text>
</comment>
<dbReference type="Pfam" id="PF00392">
    <property type="entry name" value="GntR"/>
    <property type="match status" value="1"/>
</dbReference>
<dbReference type="InterPro" id="IPR036390">
    <property type="entry name" value="WH_DNA-bd_sf"/>
</dbReference>
<dbReference type="InterPro" id="IPR036388">
    <property type="entry name" value="WH-like_DNA-bd_sf"/>
</dbReference>
<protein>
    <submittedName>
        <fullName evidence="7">GntR family transcriptional regulator</fullName>
    </submittedName>
</protein>
<evidence type="ECO:0000256" key="1">
    <source>
        <dbReference type="ARBA" id="ARBA00005384"/>
    </source>
</evidence>
<dbReference type="SUPFAM" id="SSF46785">
    <property type="entry name" value="Winged helix' DNA-binding domain"/>
    <property type="match status" value="1"/>
</dbReference>
<proteinExistence type="inferred from homology"/>
<dbReference type="InterPro" id="IPR000524">
    <property type="entry name" value="Tscrpt_reg_HTH_GntR"/>
</dbReference>
<evidence type="ECO:0000256" key="3">
    <source>
        <dbReference type="ARBA" id="ARBA00023015"/>
    </source>
</evidence>
<dbReference type="InterPro" id="IPR015422">
    <property type="entry name" value="PyrdxlP-dep_Trfase_small"/>
</dbReference>
<dbReference type="RefSeq" id="WP_084794088.1">
    <property type="nucleotide sequence ID" value="NZ_MKQR01000016.1"/>
</dbReference>
<evidence type="ECO:0000256" key="5">
    <source>
        <dbReference type="ARBA" id="ARBA00023163"/>
    </source>
</evidence>
<reference evidence="7 8" key="1">
    <citation type="submission" date="2016-10" db="EMBL/GenBank/DDBJ databases">
        <title>The Draft Genome Sequence of Actinokineospora bangkokensis 44EHWT reveals the biosynthetic pathway of antifungal compounds Thailandins with unusual extender unit butylmalonyl-CoA.</title>
        <authorList>
            <person name="Greule A."/>
            <person name="Intra B."/>
            <person name="Flemming S."/>
            <person name="Rommel M.G."/>
            <person name="Panbangred W."/>
            <person name="Bechthold A."/>
        </authorList>
    </citation>
    <scope>NUCLEOTIDE SEQUENCE [LARGE SCALE GENOMIC DNA]</scope>
    <source>
        <strain evidence="7 8">44EHW</strain>
    </source>
</reference>
<dbReference type="AlphaFoldDB" id="A0A1Q9LL20"/>
<keyword evidence="8" id="KW-1185">Reference proteome</keyword>
<evidence type="ECO:0000256" key="2">
    <source>
        <dbReference type="ARBA" id="ARBA00022898"/>
    </source>
</evidence>
<dbReference type="Gene3D" id="1.10.10.10">
    <property type="entry name" value="Winged helix-like DNA-binding domain superfamily/Winged helix DNA-binding domain"/>
    <property type="match status" value="1"/>
</dbReference>
<keyword evidence="3" id="KW-0805">Transcription regulation</keyword>
<comment type="similarity">
    <text evidence="1">In the C-terminal section; belongs to the class-I pyridoxal-phosphate-dependent aminotransferase family.</text>
</comment>
<dbReference type="SUPFAM" id="SSF53383">
    <property type="entry name" value="PLP-dependent transferases"/>
    <property type="match status" value="1"/>
</dbReference>
<keyword evidence="2" id="KW-0663">Pyridoxal phosphate</keyword>
<evidence type="ECO:0000259" key="6">
    <source>
        <dbReference type="PROSITE" id="PS50949"/>
    </source>
</evidence>
<dbReference type="CDD" id="cd07377">
    <property type="entry name" value="WHTH_GntR"/>
    <property type="match status" value="1"/>
</dbReference>
<dbReference type="InterPro" id="IPR004839">
    <property type="entry name" value="Aminotransferase_I/II_large"/>
</dbReference>
<dbReference type="InterPro" id="IPR051446">
    <property type="entry name" value="HTH_trans_reg/aminotransferase"/>
</dbReference>
<organism evidence="7 8">
    <name type="scientific">Actinokineospora bangkokensis</name>
    <dbReference type="NCBI Taxonomy" id="1193682"/>
    <lineage>
        <taxon>Bacteria</taxon>
        <taxon>Bacillati</taxon>
        <taxon>Actinomycetota</taxon>
        <taxon>Actinomycetes</taxon>
        <taxon>Pseudonocardiales</taxon>
        <taxon>Pseudonocardiaceae</taxon>
        <taxon>Actinokineospora</taxon>
    </lineage>
</organism>
<gene>
    <name evidence="7" type="ORF">BJP25_21980</name>
</gene>
<dbReference type="STRING" id="1193682.BJP25_21980"/>
<dbReference type="GO" id="GO:0030170">
    <property type="term" value="F:pyridoxal phosphate binding"/>
    <property type="evidence" value="ECO:0007669"/>
    <property type="project" value="InterPro"/>
</dbReference>
<sequence>MSESSSSVHVADLLDAEIRSSPAGTRLPTNRELVKRFAVSATTVSHALAILGQRGLVDSRPGAGTFRSASAPTPREGDTSWQEAALARPSGGFGTAGLLGTLQPVGPEVVDLNGGYLHPDLQPLAALGAALTRAARGAGAWDRPPVAGLPDLRDWFATDIGGGLTRRDVLICGGGQAALATALRALAAPGAPVVLESPTYPGATAAAHAAGLRVIPVPLDGEGLRADHLDAALAGSGARVVVVQPLHQNPTTVSLSPQRRLDLREAARKHGAFLVEDDFARHLAHAGAPPTPPPLIADDPDGTVVHIRSLTKATSPNLRVAALAARGPALARLRAAHVVDTMFVPAPLQRTALEVVTGPAWRRTRTALSASLTERRTAATAAVRAVFGPTALPVTPQGGYHLWIPLPEHLDGAGFAAAALATGTALTPGENYQLTPTPTHHIRLSYAAAPTTTDIDTAIRRLAPLLDQR</sequence>
<dbReference type="GO" id="GO:0003700">
    <property type="term" value="F:DNA-binding transcription factor activity"/>
    <property type="evidence" value="ECO:0007669"/>
    <property type="project" value="InterPro"/>
</dbReference>
<dbReference type="Pfam" id="PF00155">
    <property type="entry name" value="Aminotran_1_2"/>
    <property type="match status" value="1"/>
</dbReference>
<dbReference type="OrthoDB" id="9802328at2"/>